<reference evidence="1 2" key="1">
    <citation type="submission" date="2017-06" db="EMBL/GenBank/DDBJ databases">
        <title>Complete genome sequence of Paenibacillus odorifer CBA7130.</title>
        <authorList>
            <person name="Nam Y.-D."/>
            <person name="Kang J."/>
            <person name="Chung W.-H."/>
        </authorList>
    </citation>
    <scope>NUCLEOTIDE SEQUENCE [LARGE SCALE GENOMIC DNA]</scope>
    <source>
        <strain evidence="1 2">CBA7130</strain>
    </source>
</reference>
<name>A0AAD0KR26_9BACL</name>
<gene>
    <name evidence="1" type="ORF">CD191_22550</name>
</gene>
<accession>A0AAD0KR26</accession>
<dbReference type="Proteomes" id="UP000249163">
    <property type="component" value="Chromosome"/>
</dbReference>
<sequence>MTLERSRQRLDTWRRLNELRRIRTSLLILDAAKDWLDKEIEDLELLLKIGQATSRKKNIKMTTFWGRGHSIAKINIQHQSNIPFFRGQWLEVS</sequence>
<evidence type="ECO:0000313" key="2">
    <source>
        <dbReference type="Proteomes" id="UP000249163"/>
    </source>
</evidence>
<protein>
    <submittedName>
        <fullName evidence="1">Uncharacterized protein</fullName>
    </submittedName>
</protein>
<evidence type="ECO:0000313" key="1">
    <source>
        <dbReference type="EMBL" id="AWV35193.1"/>
    </source>
</evidence>
<dbReference type="EMBL" id="CP021965">
    <property type="protein sequence ID" value="AWV35193.1"/>
    <property type="molecule type" value="Genomic_DNA"/>
</dbReference>
<organism evidence="1 2">
    <name type="scientific">Paenibacillus odorifer</name>
    <dbReference type="NCBI Taxonomy" id="189426"/>
    <lineage>
        <taxon>Bacteria</taxon>
        <taxon>Bacillati</taxon>
        <taxon>Bacillota</taxon>
        <taxon>Bacilli</taxon>
        <taxon>Bacillales</taxon>
        <taxon>Paenibacillaceae</taxon>
        <taxon>Paenibacillus</taxon>
    </lineage>
</organism>
<dbReference type="AlphaFoldDB" id="A0AAD0KR26"/>
<proteinExistence type="predicted"/>
<dbReference type="RefSeq" id="WP_111505221.1">
    <property type="nucleotide sequence ID" value="NZ_CP021965.1"/>
</dbReference>